<dbReference type="EMBL" id="FN649760">
    <property type="protein sequence ID" value="CBN78303.1"/>
    <property type="molecule type" value="Genomic_DNA"/>
</dbReference>
<sequence>MGVTRPDTEVEGSMGSLTGLAAGALVGEGTIDIGSGVGAQEDASAVARTGRRADDVPCLREVASAAPEKRPRTVDSAPPSTDNDRTTSSLPLTERLSVPRIDDDTTMEHQASAPDVTRTEQSCSVAVEKGPKKMGDGEVAEAESAADEAPSGSEPPSTVVGEAREVDRRAQVVQTVEKAGTKDVVGDAGGMPAGQPAGPTVDSSLEAPQGPGPEPSVSVSSAEGPSQTQGPDACEVDTMTSLGSGLVVGTKDFWSRFSVKLLRLMTAGEPNPVLASLLFFVLFFAFIVCLRSVDGKGFQR</sequence>
<dbReference type="AlphaFoldDB" id="D8LNU3"/>
<keyword evidence="2" id="KW-0472">Membrane</keyword>
<accession>D8LNU3</accession>
<keyword evidence="2" id="KW-0812">Transmembrane</keyword>
<feature type="region of interest" description="Disordered" evidence="1">
    <location>
        <begin position="30"/>
        <end position="237"/>
    </location>
</feature>
<feature type="transmembrane region" description="Helical" evidence="2">
    <location>
        <begin position="273"/>
        <end position="293"/>
    </location>
</feature>
<dbReference type="InParanoid" id="D8LNU3"/>
<gene>
    <name evidence="3" type="ORF">Esi_0005_0206</name>
</gene>
<feature type="compositionally biased region" description="Low complexity" evidence="1">
    <location>
        <begin position="215"/>
        <end position="227"/>
    </location>
</feature>
<evidence type="ECO:0000256" key="1">
    <source>
        <dbReference type="SAM" id="MobiDB-lite"/>
    </source>
</evidence>
<reference evidence="3 4" key="1">
    <citation type="journal article" date="2010" name="Nature">
        <title>The Ectocarpus genome and the independent evolution of multicellularity in brown algae.</title>
        <authorList>
            <person name="Cock J.M."/>
            <person name="Sterck L."/>
            <person name="Rouze P."/>
            <person name="Scornet D."/>
            <person name="Allen A.E."/>
            <person name="Amoutzias G."/>
            <person name="Anthouard V."/>
            <person name="Artiguenave F."/>
            <person name="Aury J.M."/>
            <person name="Badger J.H."/>
            <person name="Beszteri B."/>
            <person name="Billiau K."/>
            <person name="Bonnet E."/>
            <person name="Bothwell J.H."/>
            <person name="Bowler C."/>
            <person name="Boyen C."/>
            <person name="Brownlee C."/>
            <person name="Carrano C.J."/>
            <person name="Charrier B."/>
            <person name="Cho G.Y."/>
            <person name="Coelho S.M."/>
            <person name="Collen J."/>
            <person name="Corre E."/>
            <person name="Da Silva C."/>
            <person name="Delage L."/>
            <person name="Delaroque N."/>
            <person name="Dittami S.M."/>
            <person name="Doulbeau S."/>
            <person name="Elias M."/>
            <person name="Farnham G."/>
            <person name="Gachon C.M."/>
            <person name="Gschloessl B."/>
            <person name="Heesch S."/>
            <person name="Jabbari K."/>
            <person name="Jubin C."/>
            <person name="Kawai H."/>
            <person name="Kimura K."/>
            <person name="Kloareg B."/>
            <person name="Kupper F.C."/>
            <person name="Lang D."/>
            <person name="Le Bail A."/>
            <person name="Leblanc C."/>
            <person name="Lerouge P."/>
            <person name="Lohr M."/>
            <person name="Lopez P.J."/>
            <person name="Martens C."/>
            <person name="Maumus F."/>
            <person name="Michel G."/>
            <person name="Miranda-Saavedra D."/>
            <person name="Morales J."/>
            <person name="Moreau H."/>
            <person name="Motomura T."/>
            <person name="Nagasato C."/>
            <person name="Napoli C.A."/>
            <person name="Nelson D.R."/>
            <person name="Nyvall-Collen P."/>
            <person name="Peters A.F."/>
            <person name="Pommier C."/>
            <person name="Potin P."/>
            <person name="Poulain J."/>
            <person name="Quesneville H."/>
            <person name="Read B."/>
            <person name="Rensing S.A."/>
            <person name="Ritter A."/>
            <person name="Rousvoal S."/>
            <person name="Samanta M."/>
            <person name="Samson G."/>
            <person name="Schroeder D.C."/>
            <person name="Segurens B."/>
            <person name="Strittmatter M."/>
            <person name="Tonon T."/>
            <person name="Tregear J.W."/>
            <person name="Valentin K."/>
            <person name="von Dassow P."/>
            <person name="Yamagishi T."/>
            <person name="Van de Peer Y."/>
            <person name="Wincker P."/>
        </authorList>
    </citation>
    <scope>NUCLEOTIDE SEQUENCE [LARGE SCALE GENOMIC DNA]</scope>
    <source>
        <strain evidence="4">Ec32 / CCAP1310/4</strain>
    </source>
</reference>
<name>D8LNU3_ECTSI</name>
<dbReference type="Proteomes" id="UP000002630">
    <property type="component" value="Unassembled WGS sequence"/>
</dbReference>
<proteinExistence type="predicted"/>
<evidence type="ECO:0000313" key="4">
    <source>
        <dbReference type="Proteomes" id="UP000002630"/>
    </source>
</evidence>
<protein>
    <submittedName>
        <fullName evidence="3">Uncharacterized protein</fullName>
    </submittedName>
</protein>
<feature type="compositionally biased region" description="Polar residues" evidence="1">
    <location>
        <begin position="78"/>
        <end position="91"/>
    </location>
</feature>
<evidence type="ECO:0000313" key="3">
    <source>
        <dbReference type="EMBL" id="CBN78303.1"/>
    </source>
</evidence>
<keyword evidence="2" id="KW-1133">Transmembrane helix</keyword>
<keyword evidence="4" id="KW-1185">Reference proteome</keyword>
<evidence type="ECO:0000256" key="2">
    <source>
        <dbReference type="SAM" id="Phobius"/>
    </source>
</evidence>
<organism evidence="3 4">
    <name type="scientific">Ectocarpus siliculosus</name>
    <name type="common">Brown alga</name>
    <name type="synonym">Conferva siliculosa</name>
    <dbReference type="NCBI Taxonomy" id="2880"/>
    <lineage>
        <taxon>Eukaryota</taxon>
        <taxon>Sar</taxon>
        <taxon>Stramenopiles</taxon>
        <taxon>Ochrophyta</taxon>
        <taxon>PX clade</taxon>
        <taxon>Phaeophyceae</taxon>
        <taxon>Ectocarpales</taxon>
        <taxon>Ectocarpaceae</taxon>
        <taxon>Ectocarpus</taxon>
    </lineage>
</organism>
<feature type="compositionally biased region" description="Low complexity" evidence="1">
    <location>
        <begin position="147"/>
        <end position="157"/>
    </location>
</feature>